<evidence type="ECO:0000313" key="2">
    <source>
        <dbReference type="EnsemblPlants" id="AET4Gv20322300.3"/>
    </source>
</evidence>
<proteinExistence type="predicted"/>
<reference evidence="2" key="3">
    <citation type="journal article" date="2017" name="Nature">
        <title>Genome sequence of the progenitor of the wheat D genome Aegilops tauschii.</title>
        <authorList>
            <person name="Luo M.C."/>
            <person name="Gu Y.Q."/>
            <person name="Puiu D."/>
            <person name="Wang H."/>
            <person name="Twardziok S.O."/>
            <person name="Deal K.R."/>
            <person name="Huo N."/>
            <person name="Zhu T."/>
            <person name="Wang L."/>
            <person name="Wang Y."/>
            <person name="McGuire P.E."/>
            <person name="Liu S."/>
            <person name="Long H."/>
            <person name="Ramasamy R.K."/>
            <person name="Rodriguez J.C."/>
            <person name="Van S.L."/>
            <person name="Yuan L."/>
            <person name="Wang Z."/>
            <person name="Xia Z."/>
            <person name="Xiao L."/>
            <person name="Anderson O.D."/>
            <person name="Ouyang S."/>
            <person name="Liang Y."/>
            <person name="Zimin A.V."/>
            <person name="Pertea G."/>
            <person name="Qi P."/>
            <person name="Bennetzen J.L."/>
            <person name="Dai X."/>
            <person name="Dawson M.W."/>
            <person name="Muller H.G."/>
            <person name="Kugler K."/>
            <person name="Rivarola-Duarte L."/>
            <person name="Spannagl M."/>
            <person name="Mayer K.F.X."/>
            <person name="Lu F.H."/>
            <person name="Bevan M.W."/>
            <person name="Leroy P."/>
            <person name="Li P."/>
            <person name="You F.M."/>
            <person name="Sun Q."/>
            <person name="Liu Z."/>
            <person name="Lyons E."/>
            <person name="Wicker T."/>
            <person name="Salzberg S.L."/>
            <person name="Devos K.M."/>
            <person name="Dvorak J."/>
        </authorList>
    </citation>
    <scope>NUCLEOTIDE SEQUENCE [LARGE SCALE GENOMIC DNA]</scope>
    <source>
        <strain evidence="2">cv. AL8/78</strain>
    </source>
</reference>
<organism evidence="2 3">
    <name type="scientific">Aegilops tauschii subsp. strangulata</name>
    <name type="common">Goatgrass</name>
    <dbReference type="NCBI Taxonomy" id="200361"/>
    <lineage>
        <taxon>Eukaryota</taxon>
        <taxon>Viridiplantae</taxon>
        <taxon>Streptophyta</taxon>
        <taxon>Embryophyta</taxon>
        <taxon>Tracheophyta</taxon>
        <taxon>Spermatophyta</taxon>
        <taxon>Magnoliopsida</taxon>
        <taxon>Liliopsida</taxon>
        <taxon>Poales</taxon>
        <taxon>Poaceae</taxon>
        <taxon>BOP clade</taxon>
        <taxon>Pooideae</taxon>
        <taxon>Triticodae</taxon>
        <taxon>Triticeae</taxon>
        <taxon>Triticinae</taxon>
        <taxon>Aegilops</taxon>
    </lineage>
</organism>
<dbReference type="Proteomes" id="UP000015105">
    <property type="component" value="Chromosome 4D"/>
</dbReference>
<reference evidence="2" key="4">
    <citation type="submission" date="2019-03" db="UniProtKB">
        <authorList>
            <consortium name="EnsemblPlants"/>
        </authorList>
    </citation>
    <scope>IDENTIFICATION</scope>
</reference>
<protein>
    <submittedName>
        <fullName evidence="2">Uncharacterized protein</fullName>
    </submittedName>
</protein>
<accession>A0A453HVL9</accession>
<reference evidence="2" key="5">
    <citation type="journal article" date="2021" name="G3 (Bethesda)">
        <title>Aegilops tauschii genome assembly Aet v5.0 features greater sequence contiguity and improved annotation.</title>
        <authorList>
            <person name="Wang L."/>
            <person name="Zhu T."/>
            <person name="Rodriguez J.C."/>
            <person name="Deal K.R."/>
            <person name="Dubcovsky J."/>
            <person name="McGuire P.E."/>
            <person name="Lux T."/>
            <person name="Spannagl M."/>
            <person name="Mayer K.F.X."/>
            <person name="Baldrich P."/>
            <person name="Meyers B.C."/>
            <person name="Huo N."/>
            <person name="Gu Y.Q."/>
            <person name="Zhou H."/>
            <person name="Devos K.M."/>
            <person name="Bennetzen J.L."/>
            <person name="Unver T."/>
            <person name="Budak H."/>
            <person name="Gulick P.J."/>
            <person name="Galiba G."/>
            <person name="Kalapos B."/>
            <person name="Nelson D.R."/>
            <person name="Li P."/>
            <person name="You F.M."/>
            <person name="Luo M.C."/>
            <person name="Dvorak J."/>
        </authorList>
    </citation>
    <scope>NUCLEOTIDE SEQUENCE [LARGE SCALE GENOMIC DNA]</scope>
    <source>
        <strain evidence="2">cv. AL8/78</strain>
    </source>
</reference>
<evidence type="ECO:0000256" key="1">
    <source>
        <dbReference type="SAM" id="Phobius"/>
    </source>
</evidence>
<dbReference type="Gramene" id="AET4Gv20322300.2">
    <property type="protein sequence ID" value="AET4Gv20322300.2"/>
    <property type="gene ID" value="AET4Gv20322300"/>
</dbReference>
<sequence length="104" mass="11808">MSFWYLYVHTANHWPVVGCAAGDDMTSVLLHINISILIFSSYGQPLARFYYSEVTEFILFHLISTVGLLAVIVQKPDCILMVNFGCLYPNLRCYGATQLYIGMF</sequence>
<dbReference type="Gramene" id="AET4Gv20322300.3">
    <property type="protein sequence ID" value="AET4Gv20322300.3"/>
    <property type="gene ID" value="AET4Gv20322300"/>
</dbReference>
<reference evidence="3" key="2">
    <citation type="journal article" date="2017" name="Nat. Plants">
        <title>The Aegilops tauschii genome reveals multiple impacts of transposons.</title>
        <authorList>
            <person name="Zhao G."/>
            <person name="Zou C."/>
            <person name="Li K."/>
            <person name="Wang K."/>
            <person name="Li T."/>
            <person name="Gao L."/>
            <person name="Zhang X."/>
            <person name="Wang H."/>
            <person name="Yang Z."/>
            <person name="Liu X."/>
            <person name="Jiang W."/>
            <person name="Mao L."/>
            <person name="Kong X."/>
            <person name="Jiao Y."/>
            <person name="Jia J."/>
        </authorList>
    </citation>
    <scope>NUCLEOTIDE SEQUENCE [LARGE SCALE GENOMIC DNA]</scope>
    <source>
        <strain evidence="3">cv. AL8/78</strain>
    </source>
</reference>
<keyword evidence="3" id="KW-1185">Reference proteome</keyword>
<keyword evidence="1" id="KW-0472">Membrane</keyword>
<dbReference type="EnsemblPlants" id="AET4Gv20322300.3">
    <property type="protein sequence ID" value="AET4Gv20322300.3"/>
    <property type="gene ID" value="AET4Gv20322300"/>
</dbReference>
<feature type="transmembrane region" description="Helical" evidence="1">
    <location>
        <begin position="25"/>
        <end position="42"/>
    </location>
</feature>
<dbReference type="AlphaFoldDB" id="A0A453HVL9"/>
<feature type="transmembrane region" description="Helical" evidence="1">
    <location>
        <begin position="54"/>
        <end position="73"/>
    </location>
</feature>
<keyword evidence="1" id="KW-1133">Transmembrane helix</keyword>
<dbReference type="EnsemblPlants" id="AET4Gv20322300.2">
    <property type="protein sequence ID" value="AET4Gv20322300.2"/>
    <property type="gene ID" value="AET4Gv20322300"/>
</dbReference>
<evidence type="ECO:0000313" key="3">
    <source>
        <dbReference type="Proteomes" id="UP000015105"/>
    </source>
</evidence>
<name>A0A453HVL9_AEGTS</name>
<keyword evidence="1" id="KW-0812">Transmembrane</keyword>
<reference evidence="3" key="1">
    <citation type="journal article" date="2014" name="Science">
        <title>Ancient hybridizations among the ancestral genomes of bread wheat.</title>
        <authorList>
            <consortium name="International Wheat Genome Sequencing Consortium,"/>
            <person name="Marcussen T."/>
            <person name="Sandve S.R."/>
            <person name="Heier L."/>
            <person name="Spannagl M."/>
            <person name="Pfeifer M."/>
            <person name="Jakobsen K.S."/>
            <person name="Wulff B.B."/>
            <person name="Steuernagel B."/>
            <person name="Mayer K.F."/>
            <person name="Olsen O.A."/>
        </authorList>
    </citation>
    <scope>NUCLEOTIDE SEQUENCE [LARGE SCALE GENOMIC DNA]</scope>
    <source>
        <strain evidence="3">cv. AL8/78</strain>
    </source>
</reference>